<accession>A0A919KDE2</accession>
<feature type="domain" description="STAS" evidence="1">
    <location>
        <begin position="12"/>
        <end position="123"/>
    </location>
</feature>
<dbReference type="Proteomes" id="UP000636960">
    <property type="component" value="Unassembled WGS sequence"/>
</dbReference>
<keyword evidence="3" id="KW-1185">Reference proteome</keyword>
<dbReference type="RefSeq" id="WP_203791477.1">
    <property type="nucleotide sequence ID" value="NZ_BOMV01000130.1"/>
</dbReference>
<dbReference type="InterPro" id="IPR058548">
    <property type="entry name" value="MlaB-like_STAS"/>
</dbReference>
<protein>
    <recommendedName>
        <fullName evidence="1">STAS domain-containing protein</fullName>
    </recommendedName>
</protein>
<gene>
    <name evidence="2" type="ORF">Ari01nite_97910</name>
</gene>
<dbReference type="AlphaFoldDB" id="A0A919KDE2"/>
<evidence type="ECO:0000313" key="3">
    <source>
        <dbReference type="Proteomes" id="UP000636960"/>
    </source>
</evidence>
<dbReference type="SUPFAM" id="SSF52091">
    <property type="entry name" value="SpoIIaa-like"/>
    <property type="match status" value="1"/>
</dbReference>
<organism evidence="2 3">
    <name type="scientific">Paractinoplanes rishiriensis</name>
    <dbReference type="NCBI Taxonomy" id="1050105"/>
    <lineage>
        <taxon>Bacteria</taxon>
        <taxon>Bacillati</taxon>
        <taxon>Actinomycetota</taxon>
        <taxon>Actinomycetes</taxon>
        <taxon>Micromonosporales</taxon>
        <taxon>Micromonosporaceae</taxon>
        <taxon>Paractinoplanes</taxon>
    </lineage>
</organism>
<name>A0A919KDE2_9ACTN</name>
<dbReference type="EMBL" id="BOMV01000130">
    <property type="protein sequence ID" value="GIF02327.1"/>
    <property type="molecule type" value="Genomic_DNA"/>
</dbReference>
<evidence type="ECO:0000313" key="2">
    <source>
        <dbReference type="EMBL" id="GIF02327.1"/>
    </source>
</evidence>
<dbReference type="PROSITE" id="PS50801">
    <property type="entry name" value="STAS"/>
    <property type="match status" value="1"/>
</dbReference>
<dbReference type="InterPro" id="IPR002645">
    <property type="entry name" value="STAS_dom"/>
</dbReference>
<dbReference type="CDD" id="cd07043">
    <property type="entry name" value="STAS_anti-anti-sigma_factors"/>
    <property type="match status" value="1"/>
</dbReference>
<evidence type="ECO:0000259" key="1">
    <source>
        <dbReference type="PROSITE" id="PS50801"/>
    </source>
</evidence>
<proteinExistence type="predicted"/>
<comment type="caution">
    <text evidence="2">The sequence shown here is derived from an EMBL/GenBank/DDBJ whole genome shotgun (WGS) entry which is preliminary data.</text>
</comment>
<reference evidence="2" key="1">
    <citation type="submission" date="2021-01" db="EMBL/GenBank/DDBJ databases">
        <title>Whole genome shotgun sequence of Actinoplanes rishiriensis NBRC 108556.</title>
        <authorList>
            <person name="Komaki H."/>
            <person name="Tamura T."/>
        </authorList>
    </citation>
    <scope>NUCLEOTIDE SEQUENCE</scope>
    <source>
        <strain evidence="2">NBRC 108556</strain>
    </source>
</reference>
<dbReference type="InterPro" id="IPR036513">
    <property type="entry name" value="STAS_dom_sf"/>
</dbReference>
<dbReference type="Pfam" id="PF13466">
    <property type="entry name" value="STAS_2"/>
    <property type="match status" value="1"/>
</dbReference>
<dbReference type="Gene3D" id="3.30.750.24">
    <property type="entry name" value="STAS domain"/>
    <property type="match status" value="1"/>
</dbReference>
<sequence>MVVERTPESCLRVQVTRTGPALVCIAVAGELDLDTAGVLAGRVRDALGLIQPDTMLLDLEKLEFIDVAGVRTLYELHAAAAAVDCTLVIRHAPRTTRWILSVLGLDELFALADRRQRHPEPGS</sequence>